<dbReference type="AlphaFoldDB" id="W2MX30"/>
<accession>W2MX30</accession>
<dbReference type="Proteomes" id="UP000054532">
    <property type="component" value="Unassembled WGS sequence"/>
</dbReference>
<evidence type="ECO:0000313" key="1">
    <source>
        <dbReference type="EMBL" id="ETM40024.1"/>
    </source>
</evidence>
<protein>
    <submittedName>
        <fullName evidence="1">Uncharacterized protein</fullName>
    </submittedName>
</protein>
<dbReference type="EMBL" id="KI694430">
    <property type="protein sequence ID" value="ETM40024.1"/>
    <property type="molecule type" value="Genomic_DNA"/>
</dbReference>
<name>W2MX30_PHYNI</name>
<reference evidence="1" key="1">
    <citation type="submission" date="2013-11" db="EMBL/GenBank/DDBJ databases">
        <title>The Genome Sequence of Phytophthora parasitica IAC_01/95.</title>
        <authorList>
            <consortium name="The Broad Institute Genomics Platform"/>
            <person name="Russ C."/>
            <person name="Tyler B."/>
            <person name="Panabieres F."/>
            <person name="Shan W."/>
            <person name="Tripathy S."/>
            <person name="Grunwald N."/>
            <person name="Machado M."/>
            <person name="Johnson C.S."/>
            <person name="Arredondo F."/>
            <person name="Hong C."/>
            <person name="Coffey M."/>
            <person name="Young S.K."/>
            <person name="Zeng Q."/>
            <person name="Gargeya S."/>
            <person name="Fitzgerald M."/>
            <person name="Abouelleil A."/>
            <person name="Alvarado L."/>
            <person name="Chapman S.B."/>
            <person name="Gainer-Dewar J."/>
            <person name="Goldberg J."/>
            <person name="Griggs A."/>
            <person name="Gujja S."/>
            <person name="Hansen M."/>
            <person name="Howarth C."/>
            <person name="Imamovic A."/>
            <person name="Ireland A."/>
            <person name="Larimer J."/>
            <person name="McCowan C."/>
            <person name="Murphy C."/>
            <person name="Pearson M."/>
            <person name="Poon T.W."/>
            <person name="Priest M."/>
            <person name="Roberts A."/>
            <person name="Saif S."/>
            <person name="Shea T."/>
            <person name="Sykes S."/>
            <person name="Wortman J."/>
            <person name="Nusbaum C."/>
            <person name="Birren B."/>
        </authorList>
    </citation>
    <scope>NUCLEOTIDE SEQUENCE [LARGE SCALE GENOMIC DNA]</scope>
    <source>
        <strain evidence="1">IAC_01/95</strain>
    </source>
</reference>
<gene>
    <name evidence="1" type="ORF">L914_13910</name>
</gene>
<sequence length="42" mass="4827">MKLRLMELVRLAYPLLLFTIKSNTSVSVITIQRRWESGACTS</sequence>
<proteinExistence type="predicted"/>
<organism evidence="1">
    <name type="scientific">Phytophthora nicotianae</name>
    <name type="common">Potato buckeye rot agent</name>
    <name type="synonym">Phytophthora parasitica</name>
    <dbReference type="NCBI Taxonomy" id="4792"/>
    <lineage>
        <taxon>Eukaryota</taxon>
        <taxon>Sar</taxon>
        <taxon>Stramenopiles</taxon>
        <taxon>Oomycota</taxon>
        <taxon>Peronosporomycetes</taxon>
        <taxon>Peronosporales</taxon>
        <taxon>Peronosporaceae</taxon>
        <taxon>Phytophthora</taxon>
    </lineage>
</organism>